<reference evidence="1 2" key="1">
    <citation type="journal article" date="2019" name="Commun. Biol.">
        <title>The bagworm genome reveals a unique fibroin gene that provides high tensile strength.</title>
        <authorList>
            <person name="Kono N."/>
            <person name="Nakamura H."/>
            <person name="Ohtoshi R."/>
            <person name="Tomita M."/>
            <person name="Numata K."/>
            <person name="Arakawa K."/>
        </authorList>
    </citation>
    <scope>NUCLEOTIDE SEQUENCE [LARGE SCALE GENOMIC DNA]</scope>
</reference>
<dbReference type="EMBL" id="BGZK01000348">
    <property type="protein sequence ID" value="GBP38389.1"/>
    <property type="molecule type" value="Genomic_DNA"/>
</dbReference>
<evidence type="ECO:0000313" key="2">
    <source>
        <dbReference type="Proteomes" id="UP000299102"/>
    </source>
</evidence>
<dbReference type="Proteomes" id="UP000299102">
    <property type="component" value="Unassembled WGS sequence"/>
</dbReference>
<keyword evidence="2" id="KW-1185">Reference proteome</keyword>
<dbReference type="AlphaFoldDB" id="A0A4C1VIH1"/>
<evidence type="ECO:0000313" key="1">
    <source>
        <dbReference type="EMBL" id="GBP38389.1"/>
    </source>
</evidence>
<gene>
    <name evidence="1" type="ORF">EVAR_28184_1</name>
</gene>
<name>A0A4C1VIH1_EUMVA</name>
<protein>
    <submittedName>
        <fullName evidence="1">Uncharacterized protein</fullName>
    </submittedName>
</protein>
<comment type="caution">
    <text evidence="1">The sequence shown here is derived from an EMBL/GenBank/DDBJ whole genome shotgun (WGS) entry which is preliminary data.</text>
</comment>
<proteinExistence type="predicted"/>
<organism evidence="1 2">
    <name type="scientific">Eumeta variegata</name>
    <name type="common">Bagworm moth</name>
    <name type="synonym">Eumeta japonica</name>
    <dbReference type="NCBI Taxonomy" id="151549"/>
    <lineage>
        <taxon>Eukaryota</taxon>
        <taxon>Metazoa</taxon>
        <taxon>Ecdysozoa</taxon>
        <taxon>Arthropoda</taxon>
        <taxon>Hexapoda</taxon>
        <taxon>Insecta</taxon>
        <taxon>Pterygota</taxon>
        <taxon>Neoptera</taxon>
        <taxon>Endopterygota</taxon>
        <taxon>Lepidoptera</taxon>
        <taxon>Glossata</taxon>
        <taxon>Ditrysia</taxon>
        <taxon>Tineoidea</taxon>
        <taxon>Psychidae</taxon>
        <taxon>Oiketicinae</taxon>
        <taxon>Eumeta</taxon>
    </lineage>
</organism>
<accession>A0A4C1VIH1</accession>
<sequence length="163" mass="18938">MFDCKVDWNTADHRFKFILLLEGVDLKFYLVVDKVLIEASKSLDIRAKNFDAVVGDADGFSTVYPPTKLTPLRRKLDGGVSIWEVRWVWYPTSWGLHRTPLARRRWPESKINEWTDLSDSLYDPTTVLSEHIVSSSDDDELAWCLFFSLNGFNRKLRPTPARE</sequence>